<comment type="caution">
    <text evidence="1">The sequence shown here is derived from an EMBL/GenBank/DDBJ whole genome shotgun (WGS) entry which is preliminary data.</text>
</comment>
<dbReference type="Proteomes" id="UP000606600">
    <property type="component" value="Unassembled WGS sequence"/>
</dbReference>
<dbReference type="RefSeq" id="WP_191187308.1">
    <property type="nucleotide sequence ID" value="NZ_JACWMY010000001.1"/>
</dbReference>
<organism evidence="1 2">
    <name type="scientific">Mucilaginibacter pankratovii</name>
    <dbReference type="NCBI Taxonomy" id="2772110"/>
    <lineage>
        <taxon>Bacteria</taxon>
        <taxon>Pseudomonadati</taxon>
        <taxon>Bacteroidota</taxon>
        <taxon>Sphingobacteriia</taxon>
        <taxon>Sphingobacteriales</taxon>
        <taxon>Sphingobacteriaceae</taxon>
        <taxon>Mucilaginibacter</taxon>
    </lineage>
</organism>
<reference evidence="1 2" key="1">
    <citation type="submission" date="2020-09" db="EMBL/GenBank/DDBJ databases">
        <title>Novel species of Mucilaginibacter isolated from a glacier on the Tibetan Plateau.</title>
        <authorList>
            <person name="Liu Q."/>
            <person name="Xin Y.-H."/>
        </authorList>
    </citation>
    <scope>NUCLEOTIDE SEQUENCE [LARGE SCALE GENOMIC DNA]</scope>
    <source>
        <strain evidence="1 2">ZT4R22</strain>
    </source>
</reference>
<dbReference type="PROSITE" id="PS51257">
    <property type="entry name" value="PROKAR_LIPOPROTEIN"/>
    <property type="match status" value="1"/>
</dbReference>
<accession>A0ABR7WJY7</accession>
<proteinExistence type="predicted"/>
<protein>
    <recommendedName>
        <fullName evidence="3">Lipoprotein</fullName>
    </recommendedName>
</protein>
<evidence type="ECO:0008006" key="3">
    <source>
        <dbReference type="Google" id="ProtNLM"/>
    </source>
</evidence>
<evidence type="ECO:0000313" key="2">
    <source>
        <dbReference type="Proteomes" id="UP000606600"/>
    </source>
</evidence>
<evidence type="ECO:0000313" key="1">
    <source>
        <dbReference type="EMBL" id="MBD1362636.1"/>
    </source>
</evidence>
<dbReference type="EMBL" id="JACWMY010000001">
    <property type="protein sequence ID" value="MBD1362636.1"/>
    <property type="molecule type" value="Genomic_DNA"/>
</dbReference>
<keyword evidence="2" id="KW-1185">Reference proteome</keyword>
<name>A0ABR7WJY7_9SPHI</name>
<sequence>MIRVIYCVVLLFVCACTSSPKKNIATETLKQIQADSNTDSVGNANKSRVTRENIKSAGPTSLDTAKLFLKDYFKIDISKQLLTQGSRKFLFDVYDLNNDGKREYFIGLIGPYFCGSGGCTCLLLNAKYQIINRFTVTNFPITILENKPGKWANLVIESSGKHHLLKYDGVKYPSNPSMQQTIVGKSSDSLKTVLNNLKVNSF</sequence>
<gene>
    <name evidence="1" type="ORF">IDJ77_02335</name>
</gene>